<sequence length="369" mass="41427">MEPHYDDFSETIRLHPQELVVISATNSATESGPIVLPNIVYGKLLTDKPFNPQSCRNFFSELWRKQPGITMEEATDGMFLITFQSEFVKQRIIRGQPWHFLGHYLSLVESSGINQVVVEDFKNISFWIQVHGIPINNINETLGSKIGMIIGVFAEYDAENSRTFMRIRVLWDINRPLLRGMLFEGEDQLSNMWISFKYERLNTFCKFCGLLDHVHTECVALLEEIGAGTRPILQYDDKIKTTGLDHMFSPVRSSTTGGPIHKSVTQMAKDVALKKASNAVLGLTTKRQKIFISDQEQGATYTQRAISKEEVSLLNQKPIDSNKSDNTNIAFIESGNAAEKTRNSELSKGKTIEVGANSGSKGKTKNSKA</sequence>
<evidence type="ECO:0000259" key="3">
    <source>
        <dbReference type="Pfam" id="PF14392"/>
    </source>
</evidence>
<evidence type="ECO:0000313" key="5">
    <source>
        <dbReference type="EMBL" id="KAF4365859.1"/>
    </source>
</evidence>
<dbReference type="Proteomes" id="UP000583929">
    <property type="component" value="Unassembled WGS sequence"/>
</dbReference>
<accession>A0A7J6EPT9</accession>
<reference evidence="6 7" key="1">
    <citation type="journal article" date="2020" name="bioRxiv">
        <title>Sequence and annotation of 42 cannabis genomes reveals extensive copy number variation in cannabinoid synthesis and pathogen resistance genes.</title>
        <authorList>
            <person name="Mckernan K.J."/>
            <person name="Helbert Y."/>
            <person name="Kane L.T."/>
            <person name="Ebling H."/>
            <person name="Zhang L."/>
            <person name="Liu B."/>
            <person name="Eaton Z."/>
            <person name="Mclaughlin S."/>
            <person name="Kingan S."/>
            <person name="Baybayan P."/>
            <person name="Concepcion G."/>
            <person name="Jordan M."/>
            <person name="Riva A."/>
            <person name="Barbazuk W."/>
            <person name="Harkins T."/>
        </authorList>
    </citation>
    <scope>NUCLEOTIDE SEQUENCE [LARGE SCALE GENOMIC DNA]</scope>
    <source>
        <strain evidence="6 7">cv. Jamaican Lion 4</strain>
        <strain evidence="4">Father</strain>
        <strain evidence="5">Mother</strain>
        <tissue evidence="4">Leaf</tissue>
    </source>
</reference>
<evidence type="ECO:0000313" key="6">
    <source>
        <dbReference type="Proteomes" id="UP000525078"/>
    </source>
</evidence>
<protein>
    <recommendedName>
        <fullName evidence="8">DUF4283 domain-containing protein</fullName>
    </recommendedName>
</protein>
<feature type="domain" description="DUF4283" evidence="2">
    <location>
        <begin position="40"/>
        <end position="107"/>
    </location>
</feature>
<evidence type="ECO:0000313" key="7">
    <source>
        <dbReference type="Proteomes" id="UP000583929"/>
    </source>
</evidence>
<dbReference type="Pfam" id="PF14392">
    <property type="entry name" value="zf-CCHC_4"/>
    <property type="match status" value="1"/>
</dbReference>
<feature type="compositionally biased region" description="Basic and acidic residues" evidence="1">
    <location>
        <begin position="339"/>
        <end position="351"/>
    </location>
</feature>
<dbReference type="AlphaFoldDB" id="A0A7J6EPT9"/>
<dbReference type="Pfam" id="PF14111">
    <property type="entry name" value="DUF4283"/>
    <property type="match status" value="1"/>
</dbReference>
<evidence type="ECO:0000259" key="2">
    <source>
        <dbReference type="Pfam" id="PF14111"/>
    </source>
</evidence>
<feature type="domain" description="Zinc knuckle CX2CX4HX4C" evidence="3">
    <location>
        <begin position="172"/>
        <end position="218"/>
    </location>
</feature>
<dbReference type="PANTHER" id="PTHR31286:SF167">
    <property type="entry name" value="OS09G0268800 PROTEIN"/>
    <property type="match status" value="1"/>
</dbReference>
<dbReference type="InterPro" id="IPR025836">
    <property type="entry name" value="Zn_knuckle_CX2CX4HX4C"/>
</dbReference>
<proteinExistence type="predicted"/>
<dbReference type="EMBL" id="JAATIQ010000348">
    <property type="protein sequence ID" value="KAF4360408.1"/>
    <property type="molecule type" value="Genomic_DNA"/>
</dbReference>
<dbReference type="InterPro" id="IPR025558">
    <property type="entry name" value="DUF4283"/>
</dbReference>
<organism evidence="4 7">
    <name type="scientific">Cannabis sativa</name>
    <name type="common">Hemp</name>
    <name type="synonym">Marijuana</name>
    <dbReference type="NCBI Taxonomy" id="3483"/>
    <lineage>
        <taxon>Eukaryota</taxon>
        <taxon>Viridiplantae</taxon>
        <taxon>Streptophyta</taxon>
        <taxon>Embryophyta</taxon>
        <taxon>Tracheophyta</taxon>
        <taxon>Spermatophyta</taxon>
        <taxon>Magnoliopsida</taxon>
        <taxon>eudicotyledons</taxon>
        <taxon>Gunneridae</taxon>
        <taxon>Pentapetalae</taxon>
        <taxon>rosids</taxon>
        <taxon>fabids</taxon>
        <taxon>Rosales</taxon>
        <taxon>Cannabaceae</taxon>
        <taxon>Cannabis</taxon>
    </lineage>
</organism>
<dbReference type="PANTHER" id="PTHR31286">
    <property type="entry name" value="GLYCINE-RICH CELL WALL STRUCTURAL PROTEIN 1.8-LIKE"/>
    <property type="match status" value="1"/>
</dbReference>
<gene>
    <name evidence="5" type="ORF">F8388_002729</name>
    <name evidence="4" type="ORF">G4B88_016874</name>
</gene>
<evidence type="ECO:0008006" key="8">
    <source>
        <dbReference type="Google" id="ProtNLM"/>
    </source>
</evidence>
<evidence type="ECO:0000256" key="1">
    <source>
        <dbReference type="SAM" id="MobiDB-lite"/>
    </source>
</evidence>
<comment type="caution">
    <text evidence="4">The sequence shown here is derived from an EMBL/GenBank/DDBJ whole genome shotgun (WGS) entry which is preliminary data.</text>
</comment>
<name>A0A7J6EPT9_CANSA</name>
<evidence type="ECO:0000313" key="4">
    <source>
        <dbReference type="EMBL" id="KAF4360408.1"/>
    </source>
</evidence>
<keyword evidence="7" id="KW-1185">Reference proteome</keyword>
<dbReference type="EMBL" id="JAATIP010000156">
    <property type="protein sequence ID" value="KAF4365859.1"/>
    <property type="molecule type" value="Genomic_DNA"/>
</dbReference>
<feature type="region of interest" description="Disordered" evidence="1">
    <location>
        <begin position="333"/>
        <end position="369"/>
    </location>
</feature>
<dbReference type="InterPro" id="IPR040256">
    <property type="entry name" value="At4g02000-like"/>
</dbReference>
<dbReference type="Proteomes" id="UP000525078">
    <property type="component" value="Unassembled WGS sequence"/>
</dbReference>